<organism evidence="1 2">
    <name type="scientific">Tilletia caries</name>
    <name type="common">wheat bunt fungus</name>
    <dbReference type="NCBI Taxonomy" id="13290"/>
    <lineage>
        <taxon>Eukaryota</taxon>
        <taxon>Fungi</taxon>
        <taxon>Dikarya</taxon>
        <taxon>Basidiomycota</taxon>
        <taxon>Ustilaginomycotina</taxon>
        <taxon>Exobasidiomycetes</taxon>
        <taxon>Tilletiales</taxon>
        <taxon>Tilletiaceae</taxon>
        <taxon>Tilletia</taxon>
    </lineage>
</organism>
<comment type="caution">
    <text evidence="1">The sequence shown here is derived from an EMBL/GenBank/DDBJ whole genome shotgun (WGS) entry which is preliminary data.</text>
</comment>
<gene>
    <name evidence="1" type="ORF">JKIAZH3_G6692</name>
</gene>
<sequence length="90" mass="10448">ERMMNDLDDLFVCRRIQPRRDCLRLCGSRWFLLVNFTHLGREQSISLGLRCGHRRRNGPRIGKNDTQGMASRIPTSATEALHNCCKRSFT</sequence>
<dbReference type="Proteomes" id="UP000836402">
    <property type="component" value="Unassembled WGS sequence"/>
</dbReference>
<dbReference type="EMBL" id="CAJHJG010001297">
    <property type="protein sequence ID" value="CAD6911077.1"/>
    <property type="molecule type" value="Genomic_DNA"/>
</dbReference>
<accession>A0ABN7IP95</accession>
<proteinExistence type="predicted"/>
<keyword evidence="2" id="KW-1185">Reference proteome</keyword>
<evidence type="ECO:0000313" key="2">
    <source>
        <dbReference type="Proteomes" id="UP000836402"/>
    </source>
</evidence>
<reference evidence="1" key="1">
    <citation type="submission" date="2020-10" db="EMBL/GenBank/DDBJ databases">
        <authorList>
            <person name="Sedaghatjoo S."/>
        </authorList>
    </citation>
    <scope>NUCLEOTIDE SEQUENCE</scope>
    <source>
        <strain evidence="1">AZH3</strain>
    </source>
</reference>
<protein>
    <submittedName>
        <fullName evidence="1">Uncharacterized protein</fullName>
    </submittedName>
</protein>
<evidence type="ECO:0000313" key="1">
    <source>
        <dbReference type="EMBL" id="CAD6911077.1"/>
    </source>
</evidence>
<feature type="non-terminal residue" evidence="1">
    <location>
        <position position="1"/>
    </location>
</feature>
<name>A0ABN7IP95_9BASI</name>